<dbReference type="GO" id="GO:0016787">
    <property type="term" value="F:hydrolase activity"/>
    <property type="evidence" value="ECO:0007669"/>
    <property type="project" value="UniProtKB-KW"/>
</dbReference>
<evidence type="ECO:0000313" key="3">
    <source>
        <dbReference type="EMBL" id="SDT32019.1"/>
    </source>
</evidence>
<organism evidence="3 4">
    <name type="scientific">Mucilaginibacter mallensis</name>
    <dbReference type="NCBI Taxonomy" id="652787"/>
    <lineage>
        <taxon>Bacteria</taxon>
        <taxon>Pseudomonadati</taxon>
        <taxon>Bacteroidota</taxon>
        <taxon>Sphingobacteriia</taxon>
        <taxon>Sphingobacteriales</taxon>
        <taxon>Sphingobacteriaceae</taxon>
        <taxon>Mucilaginibacter</taxon>
    </lineage>
</organism>
<keyword evidence="1" id="KW-0732">Signal</keyword>
<name>A0A1H1ZEH6_MUCMA</name>
<dbReference type="PANTHER" id="PTHR43817">
    <property type="entry name" value="GLYCOSYL HYDROLASE"/>
    <property type="match status" value="1"/>
</dbReference>
<dbReference type="RefSeq" id="WP_091374619.1">
    <property type="nucleotide sequence ID" value="NZ_LT629740.1"/>
</dbReference>
<dbReference type="Proteomes" id="UP000199679">
    <property type="component" value="Chromosome I"/>
</dbReference>
<dbReference type="EMBL" id="LT629740">
    <property type="protein sequence ID" value="SDT32019.1"/>
    <property type="molecule type" value="Genomic_DNA"/>
</dbReference>
<dbReference type="Gene3D" id="2.60.120.260">
    <property type="entry name" value="Galactose-binding domain-like"/>
    <property type="match status" value="1"/>
</dbReference>
<dbReference type="Pfam" id="PF17132">
    <property type="entry name" value="Glyco_hydro_106"/>
    <property type="match status" value="2"/>
</dbReference>
<keyword evidence="4" id="KW-1185">Reference proteome</keyword>
<sequence length="839" mass="95256">MQCSYSKITPILFFILIVSNAISQTRKKQIPLIPKDDPEYVFNNPPEDAKPGVLWMWMGSNVSQQGITKDLEALKAEGFNSATMSTLADVTMPWSAVIKKSPTPEIIGWTAPWWKLVRYATEEAKRLNMTLGLFNCPGYEASGGPWITPELSMQELCWSTKVVKGNTHVSVQLLRPSVNPRANMRFPVYNPHTGLVENPEIPERSSYYRDISVLAVPAKGPVSKDSVIDISDKMDLNGRLRWDAPAGNWMIYRFGHTTTGALIQPAQPQATGLECDKMSEKAVSFHMDHMISEIKKHLGNLAGTVMTDVYFDSYEIDDVTWTPNMKQEFLKRKGYDITPFLITLANRRVGSKLDSIKFGLDFDNTVRDLYRDVYFATISKKLKEANLRFLSEPYGGPWRPDDVVPQVHRTMVEFWTDKGAYSPYELVPTLAAIRKTGQNLIQAEAFTGQPAYSKWDEYPAWLKPIGDAAFCVGVNRIIIHRFAQQPWDDRYQPGEAMGQWGTHFDRTQTWWKPAAATVKYWTRCQALLQWGKFAATDTNMFVSDIKDSIMLRNINRVQDNTSLYFVANLSHRAGSATCTFKVSGMQPELWDAVTGSIRDLQQFKDDGKFTSISLNFDDAQSFFVVFRHPVATRTPSKKNDFPVQTQLAVIKGSWQVQFDHRWGGPEKPITLDSLTDWTTNTDNGIKYFSGTAIYTINFDAQGATNTKKTLYLNLGKVKHIAHVIINNKDMGVIWTAPWSVKIPAGLLKKTGNTLVVEVTNVWANRLIGDEQEPDDCKWLPSQYLYDSGKYLKEFPEWFLKNEPRPSKGRYCFTTWNYFTKDSPLISSGLMGPVRIMSEN</sequence>
<evidence type="ECO:0000256" key="2">
    <source>
        <dbReference type="ARBA" id="ARBA00022801"/>
    </source>
</evidence>
<proteinExistence type="predicted"/>
<dbReference type="STRING" id="652787.SAMN05216490_3078"/>
<keyword evidence="2" id="KW-0378">Hydrolase</keyword>
<evidence type="ECO:0000313" key="4">
    <source>
        <dbReference type="Proteomes" id="UP000199679"/>
    </source>
</evidence>
<gene>
    <name evidence="3" type="ORF">SAMN05216490_3078</name>
</gene>
<reference evidence="3 4" key="1">
    <citation type="submission" date="2016-10" db="EMBL/GenBank/DDBJ databases">
        <authorList>
            <person name="de Groot N.N."/>
        </authorList>
    </citation>
    <scope>NUCLEOTIDE SEQUENCE [LARGE SCALE GENOMIC DNA]</scope>
    <source>
        <strain evidence="3 4">MP1X4</strain>
    </source>
</reference>
<dbReference type="AlphaFoldDB" id="A0A1H1ZEH6"/>
<dbReference type="OrthoDB" id="9761519at2"/>
<evidence type="ECO:0000256" key="1">
    <source>
        <dbReference type="ARBA" id="ARBA00022729"/>
    </source>
</evidence>
<dbReference type="InterPro" id="IPR008979">
    <property type="entry name" value="Galactose-bd-like_sf"/>
</dbReference>
<protein>
    <submittedName>
        <fullName evidence="3">Alpha-L-rhamnosidase</fullName>
    </submittedName>
</protein>
<dbReference type="PANTHER" id="PTHR43817:SF1">
    <property type="entry name" value="HYDROLASE, FAMILY 43, PUTATIVE (AFU_ORTHOLOGUE AFUA_3G01660)-RELATED"/>
    <property type="match status" value="1"/>
</dbReference>
<accession>A0A1H1ZEH6</accession>
<dbReference type="NCBIfam" id="NF045579">
    <property type="entry name" value="rhamnoside_JR"/>
    <property type="match status" value="1"/>
</dbReference>
<dbReference type="SUPFAM" id="SSF49785">
    <property type="entry name" value="Galactose-binding domain-like"/>
    <property type="match status" value="1"/>
</dbReference>